<dbReference type="AlphaFoldDB" id="U1WQD8"/>
<dbReference type="Proteomes" id="UP000016511">
    <property type="component" value="Unassembled WGS sequence"/>
</dbReference>
<comment type="caution">
    <text evidence="2">The sequence shown here is derived from an EMBL/GenBank/DDBJ whole genome shotgun (WGS) entry which is preliminary data.</text>
</comment>
<dbReference type="InterPro" id="IPR002513">
    <property type="entry name" value="Tn3_Tnp_DDE_dom"/>
</dbReference>
<dbReference type="EMBL" id="AWSJ01000067">
    <property type="protein sequence ID" value="ERI10799.1"/>
    <property type="molecule type" value="Genomic_DNA"/>
</dbReference>
<evidence type="ECO:0000313" key="3">
    <source>
        <dbReference type="Proteomes" id="UP000016511"/>
    </source>
</evidence>
<keyword evidence="3" id="KW-1185">Reference proteome</keyword>
<dbReference type="HOGENOM" id="CLU_152603_0_0_9"/>
<gene>
    <name evidence="2" type="ORF">HMPREF0083_01128</name>
</gene>
<sequence>MEDQAIAVLALHLLQNCLVLINTLMIQEVLLEQNKSLLQKLVREDFRNLTPLIYAHVNPYETFELNMKERLAIQRTS</sequence>
<dbReference type="STRING" id="649747.HMPREF0083_01128"/>
<organism evidence="2 3">
    <name type="scientific">Aneurinibacillus aneurinilyticus ATCC 12856</name>
    <dbReference type="NCBI Taxonomy" id="649747"/>
    <lineage>
        <taxon>Bacteria</taxon>
        <taxon>Bacillati</taxon>
        <taxon>Bacillota</taxon>
        <taxon>Bacilli</taxon>
        <taxon>Bacillales</taxon>
        <taxon>Paenibacillaceae</taxon>
        <taxon>Aneurinibacillus group</taxon>
        <taxon>Aneurinibacillus</taxon>
    </lineage>
</organism>
<evidence type="ECO:0000259" key="1">
    <source>
        <dbReference type="Pfam" id="PF01526"/>
    </source>
</evidence>
<proteinExistence type="predicted"/>
<dbReference type="PATRIC" id="fig|649747.3.peg.1027"/>
<reference evidence="2 3" key="1">
    <citation type="submission" date="2013-08" db="EMBL/GenBank/DDBJ databases">
        <authorList>
            <person name="Weinstock G."/>
            <person name="Sodergren E."/>
            <person name="Wylie T."/>
            <person name="Fulton L."/>
            <person name="Fulton R."/>
            <person name="Fronick C."/>
            <person name="O'Laughlin M."/>
            <person name="Godfrey J."/>
            <person name="Miner T."/>
            <person name="Herter B."/>
            <person name="Appelbaum E."/>
            <person name="Cordes M."/>
            <person name="Lek S."/>
            <person name="Wollam A."/>
            <person name="Pepin K.H."/>
            <person name="Palsikar V.B."/>
            <person name="Mitreva M."/>
            <person name="Wilson R.K."/>
        </authorList>
    </citation>
    <scope>NUCLEOTIDE SEQUENCE [LARGE SCALE GENOMIC DNA]</scope>
    <source>
        <strain evidence="2 3">ATCC 12856</strain>
    </source>
</reference>
<protein>
    <recommendedName>
        <fullName evidence="1">Tn3 transposase DDE domain-containing protein</fullName>
    </recommendedName>
</protein>
<accession>U1WQD8</accession>
<dbReference type="GO" id="GO:0004803">
    <property type="term" value="F:transposase activity"/>
    <property type="evidence" value="ECO:0007669"/>
    <property type="project" value="InterPro"/>
</dbReference>
<dbReference type="GO" id="GO:0006313">
    <property type="term" value="P:DNA transposition"/>
    <property type="evidence" value="ECO:0007669"/>
    <property type="project" value="InterPro"/>
</dbReference>
<name>U1WQD8_ANEAE</name>
<feature type="domain" description="Tn3 transposase DDE" evidence="1">
    <location>
        <begin position="2"/>
        <end position="60"/>
    </location>
</feature>
<dbReference type="Pfam" id="PF01526">
    <property type="entry name" value="DDE_Tnp_Tn3"/>
    <property type="match status" value="1"/>
</dbReference>
<evidence type="ECO:0000313" key="2">
    <source>
        <dbReference type="EMBL" id="ERI10799.1"/>
    </source>
</evidence>
<dbReference type="eggNOG" id="COG4644">
    <property type="taxonomic scope" value="Bacteria"/>
</dbReference>